<evidence type="ECO:0000313" key="2">
    <source>
        <dbReference type="Proteomes" id="UP000199570"/>
    </source>
</evidence>
<protein>
    <submittedName>
        <fullName evidence="1">Uncharacterized protein</fullName>
    </submittedName>
</protein>
<accession>A0A1H1FI86</accession>
<keyword evidence="2" id="KW-1185">Reference proteome</keyword>
<name>A0A1H1FI86_9PSED</name>
<proteinExistence type="predicted"/>
<dbReference type="Proteomes" id="UP000199570">
    <property type="component" value="Unassembled WGS sequence"/>
</dbReference>
<evidence type="ECO:0000313" key="1">
    <source>
        <dbReference type="EMBL" id="SDR00607.1"/>
    </source>
</evidence>
<dbReference type="EMBL" id="FNKJ01000003">
    <property type="protein sequence ID" value="SDR00607.1"/>
    <property type="molecule type" value="Genomic_DNA"/>
</dbReference>
<sequence length="82" mass="8207">MAYKDASSPAIKAAAVTPSDVTVLDPPTKALYIGGAGNVSVVLVDDSVAVTFTGLSAGQILPACVKKVMSTSTTATSIVAMY</sequence>
<dbReference type="RefSeq" id="WP_090322354.1">
    <property type="nucleotide sequence ID" value="NZ_FNKJ01000003.1"/>
</dbReference>
<dbReference type="AlphaFoldDB" id="A0A1H1FI86"/>
<organism evidence="1 2">
    <name type="scientific">Pseudomonas moorei</name>
    <dbReference type="NCBI Taxonomy" id="395599"/>
    <lineage>
        <taxon>Bacteria</taxon>
        <taxon>Pseudomonadati</taxon>
        <taxon>Pseudomonadota</taxon>
        <taxon>Gammaproteobacteria</taxon>
        <taxon>Pseudomonadales</taxon>
        <taxon>Pseudomonadaceae</taxon>
        <taxon>Pseudomonas</taxon>
    </lineage>
</organism>
<gene>
    <name evidence="1" type="ORF">SAMN04490195_2718</name>
</gene>
<reference evidence="2" key="1">
    <citation type="submission" date="2016-10" db="EMBL/GenBank/DDBJ databases">
        <authorList>
            <person name="Varghese N."/>
            <person name="Submissions S."/>
        </authorList>
    </citation>
    <scope>NUCLEOTIDE SEQUENCE [LARGE SCALE GENOMIC DNA]</scope>
    <source>
        <strain evidence="2">BS3775</strain>
    </source>
</reference>